<dbReference type="EMBL" id="JANPWB010000012">
    <property type="protein sequence ID" value="KAJ1115538.1"/>
    <property type="molecule type" value="Genomic_DNA"/>
</dbReference>
<accession>A0AAV7NHE6</accession>
<dbReference type="AlphaFoldDB" id="A0AAV7NHE6"/>
<reference evidence="1" key="1">
    <citation type="journal article" date="2022" name="bioRxiv">
        <title>Sequencing and chromosome-scale assembly of the giantPleurodeles waltlgenome.</title>
        <authorList>
            <person name="Brown T."/>
            <person name="Elewa A."/>
            <person name="Iarovenko S."/>
            <person name="Subramanian E."/>
            <person name="Araus A.J."/>
            <person name="Petzold A."/>
            <person name="Susuki M."/>
            <person name="Suzuki K.-i.T."/>
            <person name="Hayashi T."/>
            <person name="Toyoda A."/>
            <person name="Oliveira C."/>
            <person name="Osipova E."/>
            <person name="Leigh N.D."/>
            <person name="Simon A."/>
            <person name="Yun M.H."/>
        </authorList>
    </citation>
    <scope>NUCLEOTIDE SEQUENCE</scope>
    <source>
        <strain evidence="1">20211129_DDA</strain>
        <tissue evidence="1">Liver</tissue>
    </source>
</reference>
<protein>
    <submittedName>
        <fullName evidence="1">Uncharacterized protein</fullName>
    </submittedName>
</protein>
<sequence length="322" mass="36331">MGLRLFPAWLAKVVSGKFPDSVDKDRVLGEVKKKQDKVKTRYDQKTSTKELSFQPGDVVRVKLQTFVRKEEACYGSLVTVKKVCGNAIMVEGGQWWNLDKVVKVNDVSHRGIKRGSKSGSEGMDQKRKASDTNLLELHTLRRSVREKQVRHAVSRAEPLRAAGGHVFRPSRVRRGRLSAVQRRLEDATAAVCVSEGIINKRGYHNRNDSYSDYNIHFWRRGWLQAAATLPTWLGRRSTLRLFPAWLAKVVSDKFPDSVDKDRVLGEVKKKQDKVKLGSACSVACRTVACCLRSRLQALGRSPRMVERGAKEAGRRDSGSLRF</sequence>
<dbReference type="Proteomes" id="UP001066276">
    <property type="component" value="Chromosome 8"/>
</dbReference>
<evidence type="ECO:0000313" key="1">
    <source>
        <dbReference type="EMBL" id="KAJ1115538.1"/>
    </source>
</evidence>
<proteinExistence type="predicted"/>
<evidence type="ECO:0000313" key="2">
    <source>
        <dbReference type="Proteomes" id="UP001066276"/>
    </source>
</evidence>
<gene>
    <name evidence="1" type="ORF">NDU88_003762</name>
</gene>
<name>A0AAV7NHE6_PLEWA</name>
<keyword evidence="2" id="KW-1185">Reference proteome</keyword>
<comment type="caution">
    <text evidence="1">The sequence shown here is derived from an EMBL/GenBank/DDBJ whole genome shotgun (WGS) entry which is preliminary data.</text>
</comment>
<organism evidence="1 2">
    <name type="scientific">Pleurodeles waltl</name>
    <name type="common">Iberian ribbed newt</name>
    <dbReference type="NCBI Taxonomy" id="8319"/>
    <lineage>
        <taxon>Eukaryota</taxon>
        <taxon>Metazoa</taxon>
        <taxon>Chordata</taxon>
        <taxon>Craniata</taxon>
        <taxon>Vertebrata</taxon>
        <taxon>Euteleostomi</taxon>
        <taxon>Amphibia</taxon>
        <taxon>Batrachia</taxon>
        <taxon>Caudata</taxon>
        <taxon>Salamandroidea</taxon>
        <taxon>Salamandridae</taxon>
        <taxon>Pleurodelinae</taxon>
        <taxon>Pleurodeles</taxon>
    </lineage>
</organism>